<keyword evidence="2" id="KW-1185">Reference proteome</keyword>
<evidence type="ECO:0000313" key="2">
    <source>
        <dbReference type="Proteomes" id="UP000004259"/>
    </source>
</evidence>
<dbReference type="EMBL" id="ADKM02000116">
    <property type="protein sequence ID" value="EGC02015.1"/>
    <property type="molecule type" value="Genomic_DNA"/>
</dbReference>
<dbReference type="Pfam" id="PF14253">
    <property type="entry name" value="AbiH"/>
    <property type="match status" value="1"/>
</dbReference>
<dbReference type="AlphaFoldDB" id="E9SFD2"/>
<sequence length="480" mass="57558">MLTNINNEDTFIIDETKLGKNDYEILNIVLKDYDTTCLGSDIKNIKNRMLNDLNRLIRCLEIYLEDCVRNIDKNLLSLDIYELKVDKVISFNYTDTYYRFYSAKHNSVECDYLHGKSKLSKAEPNNMVLGIDEYLSGTDKFTNLDFVEFKKYFQRIHKSTSCLYRKWLEEIYDKKDENNVYFFGHSLSLTDKDVVSSVLMNPYIRTTIYYRNEKQYAELITNIVRIIGPEELTEKVYGEKPSIIFKKQKDLIDRTKSEWQIFYDRYLLWRIYTLNNKKIIELIERIKKNIEMNNIAYFYNQRSVIDLFDAIINNIDIGDVSNQLLTIAKALYDPNSSEEFSWHEWNDFGYYGIVECDNRVKSFINSINNYNEERKLYSIKSISDDLNDLYNHIKHDSYRDKEIEKIFDHLLDKFDDEVIDTNLIWKCIFKLLRKMSEDSREELLQRKSNDSNMIMKIRIKHIIDVLDEEAYYKSMYEDDM</sequence>
<protein>
    <submittedName>
        <fullName evidence="1">Uncharacterized protein</fullName>
    </submittedName>
</protein>
<comment type="caution">
    <text evidence="1">The sequence shown here is derived from an EMBL/GenBank/DDBJ whole genome shotgun (WGS) entry which is preliminary data.</text>
</comment>
<proteinExistence type="predicted"/>
<reference evidence="1 2" key="1">
    <citation type="submission" date="2011-02" db="EMBL/GenBank/DDBJ databases">
        <authorList>
            <person name="Nelson K.E."/>
            <person name="Sutton G."/>
            <person name="Torralba M."/>
            <person name="Durkin S."/>
            <person name="Harkins D."/>
            <person name="Montgomery R."/>
            <person name="Ziemer C."/>
            <person name="Klaassens E."/>
            <person name="Ocuiv P."/>
            <person name="Morrison M."/>
        </authorList>
    </citation>
    <scope>NUCLEOTIDE SEQUENCE [LARGE SCALE GENOMIC DNA]</scope>
    <source>
        <strain evidence="1 2">8</strain>
    </source>
</reference>
<organism evidence="1 2">
    <name type="scientific">Ruminococcus albus 8</name>
    <dbReference type="NCBI Taxonomy" id="246199"/>
    <lineage>
        <taxon>Bacteria</taxon>
        <taxon>Bacillati</taxon>
        <taxon>Bacillota</taxon>
        <taxon>Clostridia</taxon>
        <taxon>Eubacteriales</taxon>
        <taxon>Oscillospiraceae</taxon>
        <taxon>Ruminococcus</taxon>
    </lineage>
</organism>
<dbReference type="InterPro" id="IPR025935">
    <property type="entry name" value="AbiH"/>
</dbReference>
<gene>
    <name evidence="1" type="ORF">CUS_4736</name>
</gene>
<name>E9SFD2_RUMAL</name>
<dbReference type="RefSeq" id="WP_002851736.1">
    <property type="nucleotide sequence ID" value="NZ_ADKM02000116.1"/>
</dbReference>
<dbReference type="Proteomes" id="UP000004259">
    <property type="component" value="Unassembled WGS sequence"/>
</dbReference>
<dbReference type="eggNOG" id="ENOG502ZMJC">
    <property type="taxonomic scope" value="Bacteria"/>
</dbReference>
<evidence type="ECO:0000313" key="1">
    <source>
        <dbReference type="EMBL" id="EGC02015.1"/>
    </source>
</evidence>
<accession>E9SFD2</accession>